<reference evidence="4" key="2">
    <citation type="submission" date="2023-07" db="EMBL/GenBank/DDBJ databases">
        <title>Genome content predicts the carbon catabolic preferences of heterotrophic bacteria.</title>
        <authorList>
            <person name="Gralka M."/>
        </authorList>
    </citation>
    <scope>NUCLEOTIDE SEQUENCE</scope>
    <source>
        <strain evidence="4">F2M12</strain>
    </source>
</reference>
<evidence type="ECO:0000313" key="5">
    <source>
        <dbReference type="Proteomes" id="UP000056750"/>
    </source>
</evidence>
<feature type="transmembrane region" description="Helical" evidence="2">
    <location>
        <begin position="151"/>
        <end position="169"/>
    </location>
</feature>
<protein>
    <submittedName>
        <fullName evidence="4">Diguanylate cyclase</fullName>
    </submittedName>
</protein>
<keyword evidence="5" id="KW-1185">Reference proteome</keyword>
<feature type="transmembrane region" description="Helical" evidence="2">
    <location>
        <begin position="103"/>
        <end position="123"/>
    </location>
</feature>
<dbReference type="RefSeq" id="WP_057790268.1">
    <property type="nucleotide sequence ID" value="NZ_CP013926.1"/>
</dbReference>
<sequence length="243" mass="26834">MDDPTLIILMYFIIPIWFLAGIVDWFCHRRSNISGTSGAKESFIHLLMFAEVGIPLFMVLIFEVNSLIIAISIVLFFVHEATAMWDVSYAVTKRRVGPIEQHVHSFLEMIPLLALVLVVGRHWPHFTALFGIGGIPADFALQLKEDPLPTWYLVTVLLVALALEFVPYLEELMRGLKDKNQANSGKSNGTRGTGDTNVTPVSDAEAEAASPYATSVAGEEDPGVALEELVESRNGVIPITKKR</sequence>
<reference evidence="3 5" key="1">
    <citation type="submission" date="2015-12" db="EMBL/GenBank/DDBJ databases">
        <title>Intraspecies pangenome expansion in the marine bacterium Alteromonas.</title>
        <authorList>
            <person name="Lopez-Perez M."/>
            <person name="Rodriguez-Valera F."/>
        </authorList>
    </citation>
    <scope>NUCLEOTIDE SEQUENCE [LARGE SCALE GENOMIC DNA]</scope>
    <source>
        <strain evidence="3 5">LMG 21861</strain>
    </source>
</reference>
<dbReference type="KEGG" id="asq:AVL57_15540"/>
<feature type="region of interest" description="Disordered" evidence="1">
    <location>
        <begin position="179"/>
        <end position="224"/>
    </location>
</feature>
<gene>
    <name evidence="3" type="ORF">AVL57_15540</name>
    <name evidence="4" type="ORF">Q4527_11145</name>
</gene>
<keyword evidence="2" id="KW-1133">Transmembrane helix</keyword>
<evidence type="ECO:0000313" key="6">
    <source>
        <dbReference type="Proteomes" id="UP001170717"/>
    </source>
</evidence>
<evidence type="ECO:0000313" key="4">
    <source>
        <dbReference type="EMBL" id="MDO6577953.1"/>
    </source>
</evidence>
<dbReference type="EMBL" id="JAUOQI010000006">
    <property type="protein sequence ID" value="MDO6577953.1"/>
    <property type="molecule type" value="Genomic_DNA"/>
</dbReference>
<evidence type="ECO:0000256" key="2">
    <source>
        <dbReference type="SAM" id="Phobius"/>
    </source>
</evidence>
<organism evidence="4 6">
    <name type="scientific">Alteromonas stellipolaris</name>
    <dbReference type="NCBI Taxonomy" id="233316"/>
    <lineage>
        <taxon>Bacteria</taxon>
        <taxon>Pseudomonadati</taxon>
        <taxon>Pseudomonadota</taxon>
        <taxon>Gammaproteobacteria</taxon>
        <taxon>Alteromonadales</taxon>
        <taxon>Alteromonadaceae</taxon>
        <taxon>Alteromonas/Salinimonas group</taxon>
        <taxon>Alteromonas</taxon>
    </lineage>
</organism>
<keyword evidence="2" id="KW-0812">Transmembrane</keyword>
<accession>A0AAW7Z3D1</accession>
<evidence type="ECO:0000256" key="1">
    <source>
        <dbReference type="SAM" id="MobiDB-lite"/>
    </source>
</evidence>
<proteinExistence type="predicted"/>
<keyword evidence="2" id="KW-0472">Membrane</keyword>
<name>A0AAW7Z3D1_9ALTE</name>
<dbReference type="AlphaFoldDB" id="A0AAW7Z3D1"/>
<feature type="transmembrane region" description="Helical" evidence="2">
    <location>
        <begin position="6"/>
        <end position="27"/>
    </location>
</feature>
<evidence type="ECO:0000313" key="3">
    <source>
        <dbReference type="EMBL" id="AMJ75250.1"/>
    </source>
</evidence>
<dbReference type="Proteomes" id="UP001170717">
    <property type="component" value="Unassembled WGS sequence"/>
</dbReference>
<feature type="transmembrane region" description="Helical" evidence="2">
    <location>
        <begin position="68"/>
        <end position="91"/>
    </location>
</feature>
<dbReference type="Proteomes" id="UP000056750">
    <property type="component" value="Chromosome"/>
</dbReference>
<feature type="transmembrane region" description="Helical" evidence="2">
    <location>
        <begin position="43"/>
        <end position="62"/>
    </location>
</feature>
<dbReference type="EMBL" id="CP013926">
    <property type="protein sequence ID" value="AMJ75250.1"/>
    <property type="molecule type" value="Genomic_DNA"/>
</dbReference>
<feature type="compositionally biased region" description="Polar residues" evidence="1">
    <location>
        <begin position="181"/>
        <end position="200"/>
    </location>
</feature>